<evidence type="ECO:0000313" key="3">
    <source>
        <dbReference type="Proteomes" id="UP000245125"/>
    </source>
</evidence>
<dbReference type="AlphaFoldDB" id="A0A2U3QJP4"/>
<keyword evidence="1" id="KW-1133">Transmembrane helix</keyword>
<dbReference type="Proteomes" id="UP000245125">
    <property type="component" value="Unassembled WGS sequence"/>
</dbReference>
<organism evidence="2 3">
    <name type="scientific">Candidatus Sulfobium mesophilum</name>
    <dbReference type="NCBI Taxonomy" id="2016548"/>
    <lineage>
        <taxon>Bacteria</taxon>
        <taxon>Pseudomonadati</taxon>
        <taxon>Nitrospirota</taxon>
        <taxon>Nitrospiria</taxon>
        <taxon>Nitrospirales</taxon>
        <taxon>Nitrospiraceae</taxon>
        <taxon>Candidatus Sulfobium</taxon>
    </lineage>
</organism>
<name>A0A2U3QJP4_9BACT</name>
<protein>
    <submittedName>
        <fullName evidence="2">Uncharacterized protein</fullName>
    </submittedName>
</protein>
<evidence type="ECO:0000256" key="1">
    <source>
        <dbReference type="SAM" id="Phobius"/>
    </source>
</evidence>
<dbReference type="EMBL" id="OUUY01000111">
    <property type="protein sequence ID" value="SPQ01618.1"/>
    <property type="molecule type" value="Genomic_DNA"/>
</dbReference>
<feature type="transmembrane region" description="Helical" evidence="1">
    <location>
        <begin position="12"/>
        <end position="30"/>
    </location>
</feature>
<gene>
    <name evidence="2" type="ORF">NBG4_620010</name>
</gene>
<feature type="transmembrane region" description="Helical" evidence="1">
    <location>
        <begin position="36"/>
        <end position="54"/>
    </location>
</feature>
<accession>A0A2U3QJP4</accession>
<keyword evidence="1" id="KW-0472">Membrane</keyword>
<proteinExistence type="predicted"/>
<reference evidence="3" key="1">
    <citation type="submission" date="2018-03" db="EMBL/GenBank/DDBJ databases">
        <authorList>
            <person name="Zecchin S."/>
        </authorList>
    </citation>
    <scope>NUCLEOTIDE SEQUENCE [LARGE SCALE GENOMIC DNA]</scope>
</reference>
<sequence>MTKGSGRILSGVLFFIAMLVLIRWIVSLGGEEERSLVIALAESAFLVWAGVFFLKGKYTQ</sequence>
<keyword evidence="1" id="KW-0812">Transmembrane</keyword>
<evidence type="ECO:0000313" key="2">
    <source>
        <dbReference type="EMBL" id="SPQ01618.1"/>
    </source>
</evidence>
<keyword evidence="3" id="KW-1185">Reference proteome</keyword>